<dbReference type="InterPro" id="IPR051048">
    <property type="entry name" value="Peptidase_S8/S53_subtilisin"/>
</dbReference>
<dbReference type="Pfam" id="PF18962">
    <property type="entry name" value="Por_Secre_tail"/>
    <property type="match status" value="1"/>
</dbReference>
<evidence type="ECO:0000313" key="9">
    <source>
        <dbReference type="EMBL" id="HHJ52337.1"/>
    </source>
</evidence>
<evidence type="ECO:0000259" key="8">
    <source>
        <dbReference type="Pfam" id="PF18962"/>
    </source>
</evidence>
<dbReference type="InterPro" id="IPR036852">
    <property type="entry name" value="Peptidase_S8/S53_dom_sf"/>
</dbReference>
<feature type="signal peptide" evidence="6">
    <location>
        <begin position="1"/>
        <end position="19"/>
    </location>
</feature>
<dbReference type="EMBL" id="DROD01000269">
    <property type="protein sequence ID" value="HHJ52337.1"/>
    <property type="molecule type" value="Genomic_DNA"/>
</dbReference>
<evidence type="ECO:0000256" key="6">
    <source>
        <dbReference type="SAM" id="SignalP"/>
    </source>
</evidence>
<feature type="chain" id="PRO_5030540758" evidence="6">
    <location>
        <begin position="20"/>
        <end position="769"/>
    </location>
</feature>
<reference evidence="9" key="1">
    <citation type="journal article" date="2020" name="mSystems">
        <title>Genome- and Community-Level Interaction Insights into Carbon Utilization and Element Cycling Functions of Hydrothermarchaeota in Hydrothermal Sediment.</title>
        <authorList>
            <person name="Zhou Z."/>
            <person name="Liu Y."/>
            <person name="Xu W."/>
            <person name="Pan J."/>
            <person name="Luo Z.H."/>
            <person name="Li M."/>
        </authorList>
    </citation>
    <scope>NUCLEOTIDE SEQUENCE [LARGE SCALE GENOMIC DNA]</scope>
    <source>
        <strain evidence="9">HyVt-527</strain>
    </source>
</reference>
<evidence type="ECO:0000256" key="3">
    <source>
        <dbReference type="ARBA" id="ARBA00022801"/>
    </source>
</evidence>
<dbReference type="CDD" id="cd04842">
    <property type="entry name" value="Peptidases_S8_Kp43_protease"/>
    <property type="match status" value="1"/>
</dbReference>
<dbReference type="InterPro" id="IPR000209">
    <property type="entry name" value="Peptidase_S8/S53_dom"/>
</dbReference>
<dbReference type="InterPro" id="IPR026444">
    <property type="entry name" value="Secre_tail"/>
</dbReference>
<evidence type="ECO:0000256" key="1">
    <source>
        <dbReference type="ARBA" id="ARBA00011073"/>
    </source>
</evidence>
<dbReference type="PROSITE" id="PS51892">
    <property type="entry name" value="SUBTILASE"/>
    <property type="match status" value="1"/>
</dbReference>
<dbReference type="SUPFAM" id="SSF49785">
    <property type="entry name" value="Galactose-binding domain-like"/>
    <property type="match status" value="1"/>
</dbReference>
<dbReference type="GO" id="GO:0006508">
    <property type="term" value="P:proteolysis"/>
    <property type="evidence" value="ECO:0007669"/>
    <property type="project" value="UniProtKB-KW"/>
</dbReference>
<feature type="domain" description="Peptidase S8/S53" evidence="7">
    <location>
        <begin position="139"/>
        <end position="407"/>
    </location>
</feature>
<comment type="caution">
    <text evidence="9">The sequence shown here is derived from an EMBL/GenBank/DDBJ whole genome shotgun (WGS) entry which is preliminary data.</text>
</comment>
<evidence type="ECO:0000256" key="5">
    <source>
        <dbReference type="PROSITE-ProRule" id="PRU01240"/>
    </source>
</evidence>
<dbReference type="InterPro" id="IPR034058">
    <property type="entry name" value="TagA/B/C/D_pept_dom"/>
</dbReference>
<feature type="domain" description="Secretion system C-terminal sorting" evidence="8">
    <location>
        <begin position="691"/>
        <end position="764"/>
    </location>
</feature>
<dbReference type="Gene3D" id="3.40.50.200">
    <property type="entry name" value="Peptidase S8/S53 domain"/>
    <property type="match status" value="1"/>
</dbReference>
<dbReference type="InterPro" id="IPR008979">
    <property type="entry name" value="Galactose-bd-like_sf"/>
</dbReference>
<dbReference type="PROSITE" id="PS00138">
    <property type="entry name" value="SUBTILASE_SER"/>
    <property type="match status" value="1"/>
</dbReference>
<protein>
    <submittedName>
        <fullName evidence="9">T9SS type A sorting domain-containing protein</fullName>
    </submittedName>
</protein>
<dbReference type="GO" id="GO:0004252">
    <property type="term" value="F:serine-type endopeptidase activity"/>
    <property type="evidence" value="ECO:0007669"/>
    <property type="project" value="InterPro"/>
</dbReference>
<dbReference type="SUPFAM" id="SSF52743">
    <property type="entry name" value="Subtilisin-like"/>
    <property type="match status" value="1"/>
</dbReference>
<dbReference type="Proteomes" id="UP000886124">
    <property type="component" value="Unassembled WGS sequence"/>
</dbReference>
<dbReference type="InterPro" id="IPR023828">
    <property type="entry name" value="Peptidase_S8_Ser-AS"/>
</dbReference>
<name>A0A7V5PP51_CALAY</name>
<evidence type="ECO:0000256" key="2">
    <source>
        <dbReference type="ARBA" id="ARBA00022670"/>
    </source>
</evidence>
<dbReference type="AlphaFoldDB" id="A0A7V5PP51"/>
<keyword evidence="4" id="KW-0720">Serine protease</keyword>
<accession>A0A7V5PP51</accession>
<comment type="similarity">
    <text evidence="1 5">Belongs to the peptidase S8 family.</text>
</comment>
<dbReference type="Gene3D" id="2.60.120.380">
    <property type="match status" value="1"/>
</dbReference>
<proteinExistence type="inferred from homology"/>
<sequence>MRFGRMLFVLLFGFNFILAQDAVLDRTNVKELRKMAKRWEERFLRKHAEAVARAQQEGWIIHEKDEYGKEFAIMWLDDMGNPIYFETDNLNAAKTVSTDDVWPGGSAGFSLEGDGMIAGEWDGDAVRGTHQELTGRIFQQDGETALSDHSTHVAGTILATGVDANAHGMAPKAILHAYDWDNDESEMANAAANGLLISNHSYGQVVGWYNLIFWAGDPNISDQEDYKFGFYGDLTARWDSIAYNAPYYQIMKSAGNNRGESGVNNDHEVDGGADGYDCIGPRGVAKNVITVGAVDDIPNGYSQPSDVVMSSFSGWGPTDDGRIKPDIVANGIGVYSSIASGDANYDTYDGTSMATPNATGSLLLLQEHYHALSGGNYMRAATLKALVIHTADEAGAADGPDYKFGWGLLNTRKAVALIDSVWKDQKEHTIQERSLANGGTYSIQVYSDGTQPLRATICWTDPPGTPPAPALDPPDIMLVNDLDLRITNGANTYYPWKFASPDPNAPSETATTGDNIRDNVEQVYIASPSPGTYTITVSHKGALYNGGPQDFSLIVSGGNYSDQSLPVSLTSFKATAGNGLVILDWKTESETNNLGFNILRSQNENGVYQLITSFKNNKELEGLGSSATGKDYRFIDTEVTNGQTYWYRLEDVSLTGSKKQHGPVMAKPSADSPLTYESLFPPERFSLQQNYPNPFNPVTHIRVDIAQPQKVQLAVYDLRGQKVAELLNGYHQTGRYVVTFDGSGLPSGVYFSRLTAGDFSDVKRMLLLK</sequence>
<dbReference type="PANTHER" id="PTHR43399">
    <property type="entry name" value="SUBTILISIN-RELATED"/>
    <property type="match status" value="1"/>
</dbReference>
<keyword evidence="6" id="KW-0732">Signal</keyword>
<dbReference type="Gene3D" id="2.60.40.10">
    <property type="entry name" value="Immunoglobulins"/>
    <property type="match status" value="1"/>
</dbReference>
<keyword evidence="3" id="KW-0378">Hydrolase</keyword>
<organism evidence="9">
    <name type="scientific">Caldithrix abyssi</name>
    <dbReference type="NCBI Taxonomy" id="187145"/>
    <lineage>
        <taxon>Bacteria</taxon>
        <taxon>Pseudomonadati</taxon>
        <taxon>Calditrichota</taxon>
        <taxon>Calditrichia</taxon>
        <taxon>Calditrichales</taxon>
        <taxon>Calditrichaceae</taxon>
        <taxon>Caldithrix</taxon>
    </lineage>
</organism>
<dbReference type="Pfam" id="PF00082">
    <property type="entry name" value="Peptidase_S8"/>
    <property type="match status" value="1"/>
</dbReference>
<gene>
    <name evidence="9" type="ORF">ENJ89_04010</name>
</gene>
<evidence type="ECO:0000256" key="4">
    <source>
        <dbReference type="ARBA" id="ARBA00022825"/>
    </source>
</evidence>
<evidence type="ECO:0000259" key="7">
    <source>
        <dbReference type="Pfam" id="PF00082"/>
    </source>
</evidence>
<dbReference type="NCBIfam" id="TIGR04183">
    <property type="entry name" value="Por_Secre_tail"/>
    <property type="match status" value="1"/>
</dbReference>
<keyword evidence="2" id="KW-0645">Protease</keyword>
<dbReference type="PANTHER" id="PTHR43399:SF4">
    <property type="entry name" value="CELL WALL-ASSOCIATED PROTEASE"/>
    <property type="match status" value="1"/>
</dbReference>
<dbReference type="InterPro" id="IPR013783">
    <property type="entry name" value="Ig-like_fold"/>
</dbReference>
<comment type="caution">
    <text evidence="5">Lacks conserved residue(s) required for the propagation of feature annotation.</text>
</comment>
<dbReference type="Gene3D" id="2.60.40.4070">
    <property type="match status" value="1"/>
</dbReference>